<evidence type="ECO:0000256" key="1">
    <source>
        <dbReference type="SAM" id="MobiDB-lite"/>
    </source>
</evidence>
<protein>
    <submittedName>
        <fullName evidence="2">Uncharacterized protein</fullName>
    </submittedName>
</protein>
<organism evidence="2 3">
    <name type="scientific">Caballeronia hypogeia</name>
    <dbReference type="NCBI Taxonomy" id="1777140"/>
    <lineage>
        <taxon>Bacteria</taxon>
        <taxon>Pseudomonadati</taxon>
        <taxon>Pseudomonadota</taxon>
        <taxon>Betaproteobacteria</taxon>
        <taxon>Burkholderiales</taxon>
        <taxon>Burkholderiaceae</taxon>
        <taxon>Caballeronia</taxon>
    </lineage>
</organism>
<dbReference type="OrthoDB" id="9129527at2"/>
<evidence type="ECO:0000313" key="2">
    <source>
        <dbReference type="EMBL" id="SAK61463.1"/>
    </source>
</evidence>
<gene>
    <name evidence="2" type="ORF">AWB79_02805</name>
</gene>
<feature type="region of interest" description="Disordered" evidence="1">
    <location>
        <begin position="135"/>
        <end position="156"/>
    </location>
</feature>
<proteinExistence type="predicted"/>
<name>A0A158AUP8_9BURK</name>
<accession>A0A158AUP8</accession>
<dbReference type="Proteomes" id="UP000054851">
    <property type="component" value="Unassembled WGS sequence"/>
</dbReference>
<dbReference type="STRING" id="1777140.AWB79_02805"/>
<dbReference type="EMBL" id="FCOA02000007">
    <property type="protein sequence ID" value="SAK61463.1"/>
    <property type="molecule type" value="Genomic_DNA"/>
</dbReference>
<comment type="caution">
    <text evidence="2">The sequence shown here is derived from an EMBL/GenBank/DDBJ whole genome shotgun (WGS) entry which is preliminary data.</text>
</comment>
<sequence length="156" mass="17272">MFRSYLIDPLSCTVTKVREGFDRAEQLLGTDRLDVATLWTASFDPHSSVNLVSADEATLDEPLSETGFSLFFTCHGTRKEWQITGKAVLVAGGDIPTDIAEQVDTVASVERAVEFKLQMEAEVVAWTEHPQFSNGRAGVRRAQVKNERSDHRKSGS</sequence>
<keyword evidence="3" id="KW-1185">Reference proteome</keyword>
<dbReference type="RefSeq" id="WP_061168013.1">
    <property type="nucleotide sequence ID" value="NZ_FCOA02000007.1"/>
</dbReference>
<evidence type="ECO:0000313" key="3">
    <source>
        <dbReference type="Proteomes" id="UP000054851"/>
    </source>
</evidence>
<feature type="compositionally biased region" description="Basic and acidic residues" evidence="1">
    <location>
        <begin position="144"/>
        <end position="156"/>
    </location>
</feature>
<dbReference type="AlphaFoldDB" id="A0A158AUP8"/>
<reference evidence="2" key="1">
    <citation type="submission" date="2016-01" db="EMBL/GenBank/DDBJ databases">
        <authorList>
            <person name="Peeters C."/>
        </authorList>
    </citation>
    <scope>NUCLEOTIDE SEQUENCE</scope>
    <source>
        <strain evidence="2">LMG 29322</strain>
    </source>
</reference>